<evidence type="ECO:0000256" key="1">
    <source>
        <dbReference type="ARBA" id="ARBA00001933"/>
    </source>
</evidence>
<evidence type="ECO:0000259" key="6">
    <source>
        <dbReference type="Pfam" id="PF00155"/>
    </source>
</evidence>
<dbReference type="InterPro" id="IPR004839">
    <property type="entry name" value="Aminotransferase_I/II_large"/>
</dbReference>
<evidence type="ECO:0000313" key="7">
    <source>
        <dbReference type="EMBL" id="VYS81072.1"/>
    </source>
</evidence>
<dbReference type="GO" id="GO:0030170">
    <property type="term" value="F:pyridoxal phosphate binding"/>
    <property type="evidence" value="ECO:0007669"/>
    <property type="project" value="InterPro"/>
</dbReference>
<evidence type="ECO:0000256" key="3">
    <source>
        <dbReference type="ARBA" id="ARBA00022898"/>
    </source>
</evidence>
<comment type="cofactor">
    <cofactor evidence="1">
        <name>pyridoxal 5'-phosphate</name>
        <dbReference type="ChEBI" id="CHEBI:597326"/>
    </cofactor>
</comment>
<proteinExistence type="inferred from homology"/>
<dbReference type="InterPro" id="IPR015424">
    <property type="entry name" value="PyrdxlP-dep_Trfase"/>
</dbReference>
<reference evidence="7" key="1">
    <citation type="submission" date="2019-11" db="EMBL/GenBank/DDBJ databases">
        <authorList>
            <person name="Feng L."/>
        </authorList>
    </citation>
    <scope>NUCLEOTIDE SEQUENCE</scope>
    <source>
        <strain evidence="7">CnexileLFYP112</strain>
    </source>
</reference>
<gene>
    <name evidence="7" type="primary">patB_1</name>
    <name evidence="7" type="ORF">CNLFYP112_00196</name>
</gene>
<dbReference type="GO" id="GO:0047804">
    <property type="term" value="F:cysteine-S-conjugate beta-lyase activity"/>
    <property type="evidence" value="ECO:0007669"/>
    <property type="project" value="UniProtKB-EC"/>
</dbReference>
<dbReference type="PANTHER" id="PTHR43525">
    <property type="entry name" value="PROTEIN MALY"/>
    <property type="match status" value="1"/>
</dbReference>
<name>A0A6N2RJ82_9FIRM</name>
<organism evidence="7">
    <name type="scientific">[Clostridium] nexile</name>
    <dbReference type="NCBI Taxonomy" id="29361"/>
    <lineage>
        <taxon>Bacteria</taxon>
        <taxon>Bacillati</taxon>
        <taxon>Bacillota</taxon>
        <taxon>Clostridia</taxon>
        <taxon>Lachnospirales</taxon>
        <taxon>Lachnospiraceae</taxon>
        <taxon>Tyzzerella</taxon>
    </lineage>
</organism>
<dbReference type="Pfam" id="PF00155">
    <property type="entry name" value="Aminotran_1_2"/>
    <property type="match status" value="1"/>
</dbReference>
<dbReference type="PANTHER" id="PTHR43525:SF1">
    <property type="entry name" value="PROTEIN MALY"/>
    <property type="match status" value="1"/>
</dbReference>
<dbReference type="InterPro" id="IPR015422">
    <property type="entry name" value="PyrdxlP-dep_Trfase_small"/>
</dbReference>
<accession>A0A6N2RJ82</accession>
<dbReference type="InterPro" id="IPR027619">
    <property type="entry name" value="C-S_lyase_PatB-like"/>
</dbReference>
<evidence type="ECO:0000256" key="4">
    <source>
        <dbReference type="ARBA" id="ARBA00023239"/>
    </source>
</evidence>
<keyword evidence="3" id="KW-0663">Pyridoxal phosphate</keyword>
<dbReference type="EMBL" id="CACRTG010000001">
    <property type="protein sequence ID" value="VYS81072.1"/>
    <property type="molecule type" value="Genomic_DNA"/>
</dbReference>
<dbReference type="AlphaFoldDB" id="A0A6N2RJ82"/>
<dbReference type="EC" id="4.4.1.13" evidence="2"/>
<dbReference type="Gene3D" id="3.40.640.10">
    <property type="entry name" value="Type I PLP-dependent aspartate aminotransferase-like (Major domain)"/>
    <property type="match status" value="1"/>
</dbReference>
<keyword evidence="4 7" id="KW-0456">Lyase</keyword>
<dbReference type="SUPFAM" id="SSF53383">
    <property type="entry name" value="PLP-dependent transferases"/>
    <property type="match status" value="1"/>
</dbReference>
<dbReference type="InterPro" id="IPR015421">
    <property type="entry name" value="PyrdxlP-dep_Trfase_major"/>
</dbReference>
<comment type="similarity">
    <text evidence="5">Belongs to the class-II pyridoxal-phosphate-dependent aminotransferase family. MalY/PatB cystathionine beta-lyase subfamily.</text>
</comment>
<evidence type="ECO:0000256" key="2">
    <source>
        <dbReference type="ARBA" id="ARBA00012224"/>
    </source>
</evidence>
<dbReference type="InterPro" id="IPR051798">
    <property type="entry name" value="Class-II_PLP-Dep_Aminotrans"/>
</dbReference>
<protein>
    <recommendedName>
        <fullName evidence="2">cysteine-S-conjugate beta-lyase</fullName>
        <ecNumber evidence="2">4.4.1.13</ecNumber>
    </recommendedName>
</protein>
<dbReference type="NCBIfam" id="TIGR04350">
    <property type="entry name" value="C_S_lyase_PatB"/>
    <property type="match status" value="1"/>
</dbReference>
<sequence length="395" mass="45097">MAEKNLNFEQVIERRGTDCLKYDFASKRGLPEGVLPLWVADMDFRISSYIQEALFEQVKHGIYGYTDTLDEYYQAVNKWLDNQYGYNVLEEEIVKTPGVVYAIGMAIQAFTRPGDAVLIQQPVYYPFSSVILDNKRELVSNDLVYDKENLTYHIDFADFEKKIVKNSVKLFLLCNPHNPVGRAWNREELIQIGEICSKHGVIVFSDEIHADFVWKGKHQAFLTAKGEFEQIAVTATSPSKTFNLAGLQVSNLVIKNKQLRQKFQAALDASGYSQLNAAGLIACKTAYQSGEEWYEAVKKYIQSNIEFMMSYLKENIPQIKMIYPEATYLVWVDCSGLALTDEELEDLVVKKANLWLDSGCIFGNVGRGFQRFNVACPRKILKQALEQFKETVDNK</sequence>
<feature type="domain" description="Aminotransferase class I/classII large" evidence="6">
    <location>
        <begin position="58"/>
        <end position="387"/>
    </location>
</feature>
<dbReference type="Gene3D" id="3.90.1150.10">
    <property type="entry name" value="Aspartate Aminotransferase, domain 1"/>
    <property type="match status" value="1"/>
</dbReference>
<dbReference type="CDD" id="cd00609">
    <property type="entry name" value="AAT_like"/>
    <property type="match status" value="1"/>
</dbReference>
<evidence type="ECO:0000256" key="5">
    <source>
        <dbReference type="ARBA" id="ARBA00037974"/>
    </source>
</evidence>